<reference evidence="1 2" key="1">
    <citation type="submission" date="2021-10" db="EMBL/GenBank/DDBJ databases">
        <title>Anaerobic single-cell dispensing facilitates the cultivation of human gut bacteria.</title>
        <authorList>
            <person name="Afrizal A."/>
        </authorList>
    </citation>
    <scope>NUCLEOTIDE SEQUENCE [LARGE SCALE GENOMIC DNA]</scope>
    <source>
        <strain evidence="1 2">CLA-AA-H224</strain>
    </source>
</reference>
<organism evidence="1 2">
    <name type="scientific">Anthropogastromicrobium aceti</name>
    <dbReference type="NCBI Taxonomy" id="2981768"/>
    <lineage>
        <taxon>Bacteria</taxon>
        <taxon>Bacillati</taxon>
        <taxon>Bacillota</taxon>
        <taxon>Clostridia</taxon>
        <taxon>Lachnospirales</taxon>
        <taxon>Lachnospiraceae</taxon>
        <taxon>Anthropogastromicrobium</taxon>
    </lineage>
</organism>
<comment type="caution">
    <text evidence="1">The sequence shown here is derived from an EMBL/GenBank/DDBJ whole genome shotgun (WGS) entry which is preliminary data.</text>
</comment>
<dbReference type="AlphaFoldDB" id="A0AAE3JAQ4"/>
<evidence type="ECO:0000313" key="1">
    <source>
        <dbReference type="EMBL" id="MCC2220480.1"/>
    </source>
</evidence>
<accession>A0AAE3JAQ4</accession>
<dbReference type="RefSeq" id="WP_227100695.1">
    <property type="nucleotide sequence ID" value="NZ_JAJEQN010000004.1"/>
</dbReference>
<sequence>MDIRCKKCLLREMANEDMYHRIQRTIDAIPPKLRCSKGEYDARLELCKECEKLIGGMCRVCGCFVEVRAAKKSEHCPGIPRRWDGLQL</sequence>
<dbReference type="EMBL" id="JAJEQN010000004">
    <property type="protein sequence ID" value="MCC2220480.1"/>
    <property type="molecule type" value="Genomic_DNA"/>
</dbReference>
<gene>
    <name evidence="1" type="ORF">LKD48_02285</name>
</gene>
<keyword evidence="2" id="KW-1185">Reference proteome</keyword>
<dbReference type="Pfam" id="PF19668">
    <property type="entry name" value="DUF6171"/>
    <property type="match status" value="1"/>
</dbReference>
<dbReference type="Proteomes" id="UP001198200">
    <property type="component" value="Unassembled WGS sequence"/>
</dbReference>
<proteinExistence type="predicted"/>
<protein>
    <submittedName>
        <fullName evidence="1">DUF6171 family protein</fullName>
    </submittedName>
</protein>
<dbReference type="InterPro" id="IPR046169">
    <property type="entry name" value="DUF6171"/>
</dbReference>
<evidence type="ECO:0000313" key="2">
    <source>
        <dbReference type="Proteomes" id="UP001198200"/>
    </source>
</evidence>
<name>A0AAE3JAQ4_9FIRM</name>